<sequence length="209" mass="22776">MTTQTSPHNWEPFGFVPQATQDSDILAGLGFIPGLRELLAVRQVHALEHATVWVLSESGGPDSPRVRSTAAPDNESLGGMSTDTGFYLYGQVKAGELRRAVLTALSRLQNGEWDLAIHPRCGTNVSVAMLLGVGLTFGFNQLLPKSPLEQLMGLGLAATTANQIAPDLGLVVQRYATTAIPFNLELEEIRPTRDMWGRSAHFVRVRWVN</sequence>
<accession>A0A928VXV2</accession>
<name>A0A928VXV2_9CYAN</name>
<dbReference type="Proteomes" id="UP000621799">
    <property type="component" value="Unassembled WGS sequence"/>
</dbReference>
<keyword evidence="2" id="KW-1185">Reference proteome</keyword>
<dbReference type="Pfam" id="PF19928">
    <property type="entry name" value="DUF6391"/>
    <property type="match status" value="1"/>
</dbReference>
<dbReference type="EMBL" id="JADEXN010000030">
    <property type="protein sequence ID" value="MBE9039770.1"/>
    <property type="molecule type" value="Genomic_DNA"/>
</dbReference>
<evidence type="ECO:0000313" key="2">
    <source>
        <dbReference type="Proteomes" id="UP000621799"/>
    </source>
</evidence>
<evidence type="ECO:0000313" key="1">
    <source>
        <dbReference type="EMBL" id="MBE9039770.1"/>
    </source>
</evidence>
<comment type="caution">
    <text evidence="1">The sequence shown here is derived from an EMBL/GenBank/DDBJ whole genome shotgun (WGS) entry which is preliminary data.</text>
</comment>
<gene>
    <name evidence="1" type="ORF">IQ235_03050</name>
</gene>
<organism evidence="1 2">
    <name type="scientific">Zarconia navalis LEGE 11467</name>
    <dbReference type="NCBI Taxonomy" id="1828826"/>
    <lineage>
        <taxon>Bacteria</taxon>
        <taxon>Bacillati</taxon>
        <taxon>Cyanobacteriota</taxon>
        <taxon>Cyanophyceae</taxon>
        <taxon>Oscillatoriophycideae</taxon>
        <taxon>Oscillatoriales</taxon>
        <taxon>Oscillatoriales incertae sedis</taxon>
        <taxon>Zarconia</taxon>
        <taxon>Zarconia navalis</taxon>
    </lineage>
</organism>
<dbReference type="RefSeq" id="WP_264320034.1">
    <property type="nucleotide sequence ID" value="NZ_JADEXN010000030.1"/>
</dbReference>
<protein>
    <submittedName>
        <fullName evidence="1">Uncharacterized protein</fullName>
    </submittedName>
</protein>
<proteinExistence type="predicted"/>
<dbReference type="AlphaFoldDB" id="A0A928VXV2"/>
<reference evidence="1" key="1">
    <citation type="submission" date="2020-10" db="EMBL/GenBank/DDBJ databases">
        <authorList>
            <person name="Castelo-Branco R."/>
            <person name="Eusebio N."/>
            <person name="Adriana R."/>
            <person name="Vieira A."/>
            <person name="Brugerolle De Fraissinette N."/>
            <person name="Rezende De Castro R."/>
            <person name="Schneider M.P."/>
            <person name="Vasconcelos V."/>
            <person name="Leao P.N."/>
        </authorList>
    </citation>
    <scope>NUCLEOTIDE SEQUENCE</scope>
    <source>
        <strain evidence="1">LEGE 11467</strain>
    </source>
</reference>